<gene>
    <name evidence="1" type="ORF">FA95DRAFT_1152547</name>
</gene>
<comment type="caution">
    <text evidence="1">The sequence shown here is derived from an EMBL/GenBank/DDBJ whole genome shotgun (WGS) entry which is preliminary data.</text>
</comment>
<reference evidence="1" key="1">
    <citation type="submission" date="2021-02" db="EMBL/GenBank/DDBJ databases">
        <authorList>
            <consortium name="DOE Joint Genome Institute"/>
            <person name="Ahrendt S."/>
            <person name="Looney B.P."/>
            <person name="Miyauchi S."/>
            <person name="Morin E."/>
            <person name="Drula E."/>
            <person name="Courty P.E."/>
            <person name="Chicoki N."/>
            <person name="Fauchery L."/>
            <person name="Kohler A."/>
            <person name="Kuo A."/>
            <person name="Labutti K."/>
            <person name="Pangilinan J."/>
            <person name="Lipzen A."/>
            <person name="Riley R."/>
            <person name="Andreopoulos W."/>
            <person name="He G."/>
            <person name="Johnson J."/>
            <person name="Barry K.W."/>
            <person name="Grigoriev I.V."/>
            <person name="Nagy L."/>
            <person name="Hibbett D."/>
            <person name="Henrissat B."/>
            <person name="Matheny P.B."/>
            <person name="Labbe J."/>
            <person name="Martin F."/>
        </authorList>
    </citation>
    <scope>NUCLEOTIDE SEQUENCE</scope>
    <source>
        <strain evidence="1">FP105234-sp</strain>
    </source>
</reference>
<dbReference type="Proteomes" id="UP000814033">
    <property type="component" value="Unassembled WGS sequence"/>
</dbReference>
<evidence type="ECO:0000313" key="2">
    <source>
        <dbReference type="Proteomes" id="UP000814033"/>
    </source>
</evidence>
<reference evidence="1" key="2">
    <citation type="journal article" date="2022" name="New Phytol.">
        <title>Evolutionary transition to the ectomycorrhizal habit in the genomes of a hyperdiverse lineage of mushroom-forming fungi.</title>
        <authorList>
            <person name="Looney B."/>
            <person name="Miyauchi S."/>
            <person name="Morin E."/>
            <person name="Drula E."/>
            <person name="Courty P.E."/>
            <person name="Kohler A."/>
            <person name="Kuo A."/>
            <person name="LaButti K."/>
            <person name="Pangilinan J."/>
            <person name="Lipzen A."/>
            <person name="Riley R."/>
            <person name="Andreopoulos W."/>
            <person name="He G."/>
            <person name="Johnson J."/>
            <person name="Nolan M."/>
            <person name="Tritt A."/>
            <person name="Barry K.W."/>
            <person name="Grigoriev I.V."/>
            <person name="Nagy L.G."/>
            <person name="Hibbett D."/>
            <person name="Henrissat B."/>
            <person name="Matheny P.B."/>
            <person name="Labbe J."/>
            <person name="Martin F.M."/>
        </authorList>
    </citation>
    <scope>NUCLEOTIDE SEQUENCE</scope>
    <source>
        <strain evidence="1">FP105234-sp</strain>
    </source>
</reference>
<sequence>MLCAEGCLDVLRTAGIIHFKLTAFGWSTMRYTRTQSSISDLLTRPSTKLPCVLEGATKRTAETALRSRTGWRAERSLQRLSSFFQAFPAVTQPAQDASPDALTAAPQARHQAFEERTREIGGVRRDVERRRRRARGSATRLPRNFLAWGYGQGATFRVEKEVSRC</sequence>
<name>A0ACB8RVM0_9AGAM</name>
<keyword evidence="2" id="KW-1185">Reference proteome</keyword>
<proteinExistence type="predicted"/>
<protein>
    <submittedName>
        <fullName evidence="1">Uncharacterized protein</fullName>
    </submittedName>
</protein>
<accession>A0ACB8RVM0</accession>
<dbReference type="EMBL" id="MU275896">
    <property type="protein sequence ID" value="KAI0047862.1"/>
    <property type="molecule type" value="Genomic_DNA"/>
</dbReference>
<organism evidence="1 2">
    <name type="scientific">Auriscalpium vulgare</name>
    <dbReference type="NCBI Taxonomy" id="40419"/>
    <lineage>
        <taxon>Eukaryota</taxon>
        <taxon>Fungi</taxon>
        <taxon>Dikarya</taxon>
        <taxon>Basidiomycota</taxon>
        <taxon>Agaricomycotina</taxon>
        <taxon>Agaricomycetes</taxon>
        <taxon>Russulales</taxon>
        <taxon>Auriscalpiaceae</taxon>
        <taxon>Auriscalpium</taxon>
    </lineage>
</organism>
<evidence type="ECO:0000313" key="1">
    <source>
        <dbReference type="EMBL" id="KAI0047862.1"/>
    </source>
</evidence>